<evidence type="ECO:0000313" key="3">
    <source>
        <dbReference type="Proteomes" id="UP000617402"/>
    </source>
</evidence>
<reference evidence="2 3" key="1">
    <citation type="submission" date="2020-07" db="EMBL/GenBank/DDBJ databases">
        <title>Draft whole-genome sequence of Heliobacterium chlorum DSM 3682, type strain.</title>
        <authorList>
            <person name="Kyndt J.A."/>
            <person name="Meyer T.E."/>
            <person name="Imhoff J.F."/>
        </authorList>
    </citation>
    <scope>NUCLEOTIDE SEQUENCE [LARGE SCALE GENOMIC DNA]</scope>
    <source>
        <strain evidence="2 3">DSM 3682</strain>
    </source>
</reference>
<name>A0ABR7SYQ1_HELCL</name>
<dbReference type="PANTHER" id="PTHR43617:SF35">
    <property type="entry name" value="[RIBOSOMAL PROTEIN BS18]-ALANINE N-ACETYLTRANSFERASE"/>
    <property type="match status" value="1"/>
</dbReference>
<keyword evidence="3" id="KW-1185">Reference proteome</keyword>
<dbReference type="GO" id="GO:0005840">
    <property type="term" value="C:ribosome"/>
    <property type="evidence" value="ECO:0007669"/>
    <property type="project" value="UniProtKB-KW"/>
</dbReference>
<dbReference type="NCBIfam" id="TIGR01575">
    <property type="entry name" value="rimI"/>
    <property type="match status" value="1"/>
</dbReference>
<comment type="caution">
    <text evidence="2">The sequence shown here is derived from an EMBL/GenBank/DDBJ whole genome shotgun (WGS) entry which is preliminary data.</text>
</comment>
<dbReference type="EMBL" id="JACVHF010000002">
    <property type="protein sequence ID" value="MBC9783662.1"/>
    <property type="molecule type" value="Genomic_DNA"/>
</dbReference>
<dbReference type="InterPro" id="IPR000182">
    <property type="entry name" value="GNAT_dom"/>
</dbReference>
<proteinExistence type="predicted"/>
<dbReference type="InterPro" id="IPR016181">
    <property type="entry name" value="Acyl_CoA_acyltransferase"/>
</dbReference>
<dbReference type="Proteomes" id="UP000617402">
    <property type="component" value="Unassembled WGS sequence"/>
</dbReference>
<dbReference type="RefSeq" id="WP_188038807.1">
    <property type="nucleotide sequence ID" value="NZ_JACVHF010000002.1"/>
</dbReference>
<evidence type="ECO:0000259" key="1">
    <source>
        <dbReference type="PROSITE" id="PS51186"/>
    </source>
</evidence>
<dbReference type="Gene3D" id="3.40.630.30">
    <property type="match status" value="1"/>
</dbReference>
<keyword evidence="2" id="KW-0687">Ribonucleoprotein</keyword>
<gene>
    <name evidence="2" type="primary">rimI</name>
    <name evidence="2" type="ORF">H1S01_03920</name>
</gene>
<protein>
    <submittedName>
        <fullName evidence="2">Ribosomal protein S18-alanine N-acetyltransferase</fullName>
    </submittedName>
</protein>
<keyword evidence="2" id="KW-0689">Ribosomal protein</keyword>
<dbReference type="CDD" id="cd04301">
    <property type="entry name" value="NAT_SF"/>
    <property type="match status" value="1"/>
</dbReference>
<dbReference type="InterPro" id="IPR050276">
    <property type="entry name" value="MshD_Acetyltransferase"/>
</dbReference>
<evidence type="ECO:0000313" key="2">
    <source>
        <dbReference type="EMBL" id="MBC9783662.1"/>
    </source>
</evidence>
<dbReference type="Pfam" id="PF00583">
    <property type="entry name" value="Acetyltransf_1"/>
    <property type="match status" value="1"/>
</dbReference>
<accession>A0ABR7SYQ1</accession>
<dbReference type="PROSITE" id="PS51186">
    <property type="entry name" value="GNAT"/>
    <property type="match status" value="1"/>
</dbReference>
<organism evidence="2 3">
    <name type="scientific">Heliobacterium chlorum</name>
    <dbReference type="NCBI Taxonomy" id="2698"/>
    <lineage>
        <taxon>Bacteria</taxon>
        <taxon>Bacillati</taxon>
        <taxon>Bacillota</taxon>
        <taxon>Clostridia</taxon>
        <taxon>Eubacteriales</taxon>
        <taxon>Heliobacteriaceae</taxon>
        <taxon>Heliobacterium</taxon>
    </lineage>
</organism>
<dbReference type="PANTHER" id="PTHR43617">
    <property type="entry name" value="L-AMINO ACID N-ACETYLTRANSFERASE"/>
    <property type="match status" value="1"/>
</dbReference>
<sequence>MKIKGGKVSFRPMTIDDLDAVMEIECQSFPTPWSRSSFVLELTESSLSHYWVCLFYPESSSESDQGRVIGYAGTWAILDEVHITTIAIHRDWRGKGLGEALLNFIFLESILKGGERITLEVRPSNESAIALYRKIGFQDVGRRRGYYTDTGEDAIIMWRDLRKAEEEQQGKAGF</sequence>
<dbReference type="InterPro" id="IPR006464">
    <property type="entry name" value="AcTrfase_RimI/Ard1"/>
</dbReference>
<feature type="domain" description="N-acetyltransferase" evidence="1">
    <location>
        <begin position="8"/>
        <end position="162"/>
    </location>
</feature>
<dbReference type="SUPFAM" id="SSF55729">
    <property type="entry name" value="Acyl-CoA N-acyltransferases (Nat)"/>
    <property type="match status" value="1"/>
</dbReference>